<gene>
    <name evidence="2" type="ORF">EDB81DRAFT_854249</name>
</gene>
<keyword evidence="1" id="KW-0732">Signal</keyword>
<protein>
    <submittedName>
        <fullName evidence="2">Uncharacterized protein</fullName>
    </submittedName>
</protein>
<dbReference type="AlphaFoldDB" id="A0A9P9F9U7"/>
<keyword evidence="3" id="KW-1185">Reference proteome</keyword>
<evidence type="ECO:0000313" key="2">
    <source>
        <dbReference type="EMBL" id="KAH7156058.1"/>
    </source>
</evidence>
<proteinExistence type="predicted"/>
<feature type="chain" id="PRO_5040391337" evidence="1">
    <location>
        <begin position="16"/>
        <end position="220"/>
    </location>
</feature>
<evidence type="ECO:0000256" key="1">
    <source>
        <dbReference type="SAM" id="SignalP"/>
    </source>
</evidence>
<reference evidence="2" key="1">
    <citation type="journal article" date="2021" name="Nat. Commun.">
        <title>Genetic determinants of endophytism in the Arabidopsis root mycobiome.</title>
        <authorList>
            <person name="Mesny F."/>
            <person name="Miyauchi S."/>
            <person name="Thiergart T."/>
            <person name="Pickel B."/>
            <person name="Atanasova L."/>
            <person name="Karlsson M."/>
            <person name="Huettel B."/>
            <person name="Barry K.W."/>
            <person name="Haridas S."/>
            <person name="Chen C."/>
            <person name="Bauer D."/>
            <person name="Andreopoulos W."/>
            <person name="Pangilinan J."/>
            <person name="LaButti K."/>
            <person name="Riley R."/>
            <person name="Lipzen A."/>
            <person name="Clum A."/>
            <person name="Drula E."/>
            <person name="Henrissat B."/>
            <person name="Kohler A."/>
            <person name="Grigoriev I.V."/>
            <person name="Martin F.M."/>
            <person name="Hacquard S."/>
        </authorList>
    </citation>
    <scope>NUCLEOTIDE SEQUENCE</scope>
    <source>
        <strain evidence="2">MPI-CAGE-AT-0147</strain>
    </source>
</reference>
<feature type="signal peptide" evidence="1">
    <location>
        <begin position="1"/>
        <end position="15"/>
    </location>
</feature>
<evidence type="ECO:0000313" key="3">
    <source>
        <dbReference type="Proteomes" id="UP000738349"/>
    </source>
</evidence>
<accession>A0A9P9F9U7</accession>
<sequence length="220" mass="22678">MKFSNVLFFASMVMAAPTMYEKPQLDTRQTTVIGTINNIVNTLTNTTATNIQNINTAVAALQNNVDATVVVHLQGVIRANLKAIAIALQEATTDITAATVDAVAAVGGDVNKLTASQLAQLKAAVDAATVAIGNISASVSLVVTGVTPAVAKFLKSETTAVTNAIRPFIEPIFTFVNDLRNAGASASVVVTGLTGILSLLLPIAQVVLANLGLDQLVLPV</sequence>
<name>A0A9P9F9U7_9HYPO</name>
<dbReference type="OrthoDB" id="4838383at2759"/>
<comment type="caution">
    <text evidence="2">The sequence shown here is derived from an EMBL/GenBank/DDBJ whole genome shotgun (WGS) entry which is preliminary data.</text>
</comment>
<organism evidence="2 3">
    <name type="scientific">Dactylonectria macrodidyma</name>
    <dbReference type="NCBI Taxonomy" id="307937"/>
    <lineage>
        <taxon>Eukaryota</taxon>
        <taxon>Fungi</taxon>
        <taxon>Dikarya</taxon>
        <taxon>Ascomycota</taxon>
        <taxon>Pezizomycotina</taxon>
        <taxon>Sordariomycetes</taxon>
        <taxon>Hypocreomycetidae</taxon>
        <taxon>Hypocreales</taxon>
        <taxon>Nectriaceae</taxon>
        <taxon>Dactylonectria</taxon>
    </lineage>
</organism>
<dbReference type="Proteomes" id="UP000738349">
    <property type="component" value="Unassembled WGS sequence"/>
</dbReference>
<dbReference type="EMBL" id="JAGMUV010000005">
    <property type="protein sequence ID" value="KAH7156058.1"/>
    <property type="molecule type" value="Genomic_DNA"/>
</dbReference>